<evidence type="ECO:0000256" key="3">
    <source>
        <dbReference type="ARBA" id="ARBA00025589"/>
    </source>
</evidence>
<gene>
    <name evidence="5" type="ORF">EII11_00200</name>
</gene>
<dbReference type="InterPro" id="IPR043502">
    <property type="entry name" value="DNA/RNA_pol_sf"/>
</dbReference>
<accession>A0A3P1SG54</accession>
<name>A0A3P1SG54_9ACTO</name>
<evidence type="ECO:0000256" key="2">
    <source>
        <dbReference type="ARBA" id="ARBA00022763"/>
    </source>
</evidence>
<dbReference type="SUPFAM" id="SSF56672">
    <property type="entry name" value="DNA/RNA polymerases"/>
    <property type="match status" value="1"/>
</dbReference>
<keyword evidence="2" id="KW-0227">DNA damage</keyword>
<dbReference type="InterPro" id="IPR050356">
    <property type="entry name" value="SulA_CellDiv_inhibitor"/>
</dbReference>
<dbReference type="Gene3D" id="3.30.70.270">
    <property type="match status" value="1"/>
</dbReference>
<evidence type="ECO:0000313" key="5">
    <source>
        <dbReference type="EMBL" id="RRC96138.1"/>
    </source>
</evidence>
<dbReference type="OrthoDB" id="5244088at2"/>
<keyword evidence="6" id="KW-1185">Reference proteome</keyword>
<dbReference type="GO" id="GO:0006281">
    <property type="term" value="P:DNA repair"/>
    <property type="evidence" value="ECO:0007669"/>
    <property type="project" value="InterPro"/>
</dbReference>
<reference evidence="5 6" key="1">
    <citation type="submission" date="2018-11" db="EMBL/GenBank/DDBJ databases">
        <title>Genomes From Bacteria Associated with the Canine Oral Cavity: a Test Case for Automated Genome-Based Taxonomic Assignment.</title>
        <authorList>
            <person name="Coil D.A."/>
            <person name="Jospin G."/>
            <person name="Darling A.E."/>
            <person name="Wallis C."/>
            <person name="Davis I.J."/>
            <person name="Harris S."/>
            <person name="Eisen J.A."/>
            <person name="Holcombe L.J."/>
            <person name="O'Flynn C."/>
        </authorList>
    </citation>
    <scope>NUCLEOTIDE SEQUENCE [LARGE SCALE GENOMIC DNA]</scope>
    <source>
        <strain evidence="5 6">OH770</strain>
    </source>
</reference>
<dbReference type="PANTHER" id="PTHR35369:SF2">
    <property type="entry name" value="BLR3025 PROTEIN"/>
    <property type="match status" value="1"/>
</dbReference>
<dbReference type="Pfam" id="PF00817">
    <property type="entry name" value="IMS"/>
    <property type="match status" value="1"/>
</dbReference>
<dbReference type="CDD" id="cd03468">
    <property type="entry name" value="PolY_like"/>
    <property type="match status" value="1"/>
</dbReference>
<comment type="function">
    <text evidence="3">Poorly processive, error-prone DNA polymerase involved in untargeted mutagenesis. Copies undamaged DNA at stalled replication forks, which arise in vivo from mismatched or misaligned primer ends. These misaligned primers can be extended by PolIV. Exhibits no 3'-5' exonuclease (proofreading) activity. May be involved in translesional synthesis, in conjunction with the beta clamp from PolIII.</text>
</comment>
<organism evidence="5 6">
    <name type="scientific">Schaalia canis</name>
    <dbReference type="NCBI Taxonomy" id="100469"/>
    <lineage>
        <taxon>Bacteria</taxon>
        <taxon>Bacillati</taxon>
        <taxon>Actinomycetota</taxon>
        <taxon>Actinomycetes</taxon>
        <taxon>Actinomycetales</taxon>
        <taxon>Actinomycetaceae</taxon>
        <taxon>Schaalia</taxon>
    </lineage>
</organism>
<dbReference type="Proteomes" id="UP000280444">
    <property type="component" value="Unassembled WGS sequence"/>
</dbReference>
<dbReference type="InterPro" id="IPR001126">
    <property type="entry name" value="UmuC"/>
</dbReference>
<dbReference type="RefSeq" id="WP_124867423.1">
    <property type="nucleotide sequence ID" value="NZ_RQZF01000001.1"/>
</dbReference>
<protein>
    <submittedName>
        <fullName evidence="5">DNA polymerase Y family protein</fullName>
    </submittedName>
</protein>
<dbReference type="PROSITE" id="PS50173">
    <property type="entry name" value="UMUC"/>
    <property type="match status" value="1"/>
</dbReference>
<dbReference type="AlphaFoldDB" id="A0A3P1SG54"/>
<dbReference type="EMBL" id="RQZF01000001">
    <property type="protein sequence ID" value="RRC96138.1"/>
    <property type="molecule type" value="Genomic_DNA"/>
</dbReference>
<evidence type="ECO:0000313" key="6">
    <source>
        <dbReference type="Proteomes" id="UP000280444"/>
    </source>
</evidence>
<dbReference type="PANTHER" id="PTHR35369">
    <property type="entry name" value="BLR3025 PROTEIN-RELATED"/>
    <property type="match status" value="1"/>
</dbReference>
<evidence type="ECO:0000256" key="1">
    <source>
        <dbReference type="ARBA" id="ARBA00010945"/>
    </source>
</evidence>
<evidence type="ECO:0000259" key="4">
    <source>
        <dbReference type="PROSITE" id="PS50173"/>
    </source>
</evidence>
<sequence length="568" mass="62014">MTRGIRRFVLWVPDWPTACLILGTPPGAPAVLVERGRIHHTTVAARQAGVRTGMSTRTAQHLCPELLMSSADPDAEAAYFEEIVQACEEKVANIAVLRPGLAWGPIGPPARWHGSEEQAAEEIIDSVSQRTGVECFIGIADGTLAPLLAARSGKIIPPGQSQTYLADLSLERIPYLLPGYGDIFAPLIATLNKLGMSHVRDLYRADTYALRSRFGRPMESLLACVTGSDLHLAHRQRACTELTFSCGIDPPAYQVEHAIIPMQRIAQEIADALGARGVSAQSLRITLHSEAGQTRTRTWNGCDARDTHIVLERLRWHAQGWMTLNDLSSEDAPRGPLSAIDVIVSDFISAPESDYLWGKEARKEGIDRAITQIQALLGEDAALSVTLQGGHDPRSRTLLRPWGNSKAGAISCEGEWEGGVTQNPDTLCHPPIPATLSSAQDQESTEAEVHLLTPGPLASSLAQGSASGREPCLPPKPVVVTARGVLSAIPTHMSLRARPRSAALAHWEKDHLYAIQSVSPLWVVRGRWWDQKDHDRTHRAYMRVTTEKGPDLLLMFRAGQWWVEGAYA</sequence>
<comment type="similarity">
    <text evidence="1">Belongs to the DNA polymerase type-Y family.</text>
</comment>
<dbReference type="Gene3D" id="3.40.1170.60">
    <property type="match status" value="1"/>
</dbReference>
<comment type="caution">
    <text evidence="5">The sequence shown here is derived from an EMBL/GenBank/DDBJ whole genome shotgun (WGS) entry which is preliminary data.</text>
</comment>
<dbReference type="InterPro" id="IPR043128">
    <property type="entry name" value="Rev_trsase/Diguanyl_cyclase"/>
</dbReference>
<feature type="domain" description="UmuC" evidence="4">
    <location>
        <begin position="1"/>
        <end position="154"/>
    </location>
</feature>
<proteinExistence type="inferred from homology"/>